<gene>
    <name evidence="12" type="ORF">SAY86_009571</name>
</gene>
<dbReference type="AlphaFoldDB" id="A0AAN7L4Q2"/>
<dbReference type="EMBL" id="JAXQNO010000019">
    <property type="protein sequence ID" value="KAK4774636.1"/>
    <property type="molecule type" value="Genomic_DNA"/>
</dbReference>
<evidence type="ECO:0000313" key="12">
    <source>
        <dbReference type="EMBL" id="KAK4774636.1"/>
    </source>
</evidence>
<comment type="subcellular location">
    <subcellularLocation>
        <location evidence="1">Cell membrane</location>
        <topology evidence="1">Lipid-anchor</topology>
        <topology evidence="1">GPI-anchor</topology>
    </subcellularLocation>
</comment>
<evidence type="ECO:0000259" key="11">
    <source>
        <dbReference type="SMART" id="SM00768"/>
    </source>
</evidence>
<reference evidence="12 13" key="1">
    <citation type="journal article" date="2023" name="Hortic Res">
        <title>Pangenome of water caltrop reveals structural variations and asymmetric subgenome divergence after allopolyploidization.</title>
        <authorList>
            <person name="Zhang X."/>
            <person name="Chen Y."/>
            <person name="Wang L."/>
            <person name="Yuan Y."/>
            <person name="Fang M."/>
            <person name="Shi L."/>
            <person name="Lu R."/>
            <person name="Comes H.P."/>
            <person name="Ma Y."/>
            <person name="Chen Y."/>
            <person name="Huang G."/>
            <person name="Zhou Y."/>
            <person name="Zheng Z."/>
            <person name="Qiu Y."/>
        </authorList>
    </citation>
    <scope>NUCLEOTIDE SEQUENCE [LARGE SCALE GENOMIC DNA]</scope>
    <source>
        <strain evidence="12">F231</strain>
    </source>
</reference>
<dbReference type="InterPro" id="IPR044788">
    <property type="entry name" value="X8_dom_prot"/>
</dbReference>
<evidence type="ECO:0000256" key="5">
    <source>
        <dbReference type="ARBA" id="ARBA00023136"/>
    </source>
</evidence>
<feature type="chain" id="PRO_5042828434" description="X8 domain-containing protein" evidence="10">
    <location>
        <begin position="23"/>
        <end position="182"/>
    </location>
</feature>
<dbReference type="PANTHER" id="PTHR31044">
    <property type="entry name" value="BETA-1,3 GLUCANASE"/>
    <property type="match status" value="1"/>
</dbReference>
<name>A0AAN7L4Q2_TRANT</name>
<feature type="domain" description="X8" evidence="11">
    <location>
        <begin position="24"/>
        <end position="108"/>
    </location>
</feature>
<protein>
    <recommendedName>
        <fullName evidence="11">X8 domain-containing protein</fullName>
    </recommendedName>
</protein>
<dbReference type="PANTHER" id="PTHR31044:SF25">
    <property type="entry name" value="PLASMODESMATA CALLOSE-BINDING PROTEIN 3"/>
    <property type="match status" value="1"/>
</dbReference>
<evidence type="ECO:0000256" key="7">
    <source>
        <dbReference type="ARBA" id="ARBA00023180"/>
    </source>
</evidence>
<evidence type="ECO:0000256" key="1">
    <source>
        <dbReference type="ARBA" id="ARBA00004609"/>
    </source>
</evidence>
<evidence type="ECO:0000313" key="13">
    <source>
        <dbReference type="Proteomes" id="UP001346149"/>
    </source>
</evidence>
<dbReference type="GO" id="GO:0098552">
    <property type="term" value="C:side of membrane"/>
    <property type="evidence" value="ECO:0007669"/>
    <property type="project" value="UniProtKB-KW"/>
</dbReference>
<dbReference type="InterPro" id="IPR012946">
    <property type="entry name" value="X8"/>
</dbReference>
<keyword evidence="6" id="KW-1015">Disulfide bond</keyword>
<dbReference type="GO" id="GO:0009506">
    <property type="term" value="C:plasmodesma"/>
    <property type="evidence" value="ECO:0007669"/>
    <property type="project" value="UniProtKB-ARBA"/>
</dbReference>
<dbReference type="FunFam" id="1.20.58.1040:FF:000001">
    <property type="entry name" value="Glucan endo-1,3-beta-glucosidase 4"/>
    <property type="match status" value="1"/>
</dbReference>
<dbReference type="SMART" id="SM00768">
    <property type="entry name" value="X8"/>
    <property type="match status" value="1"/>
</dbReference>
<dbReference type="Gene3D" id="1.20.58.1040">
    <property type="match status" value="1"/>
</dbReference>
<feature type="region of interest" description="Disordered" evidence="9">
    <location>
        <begin position="119"/>
        <end position="138"/>
    </location>
</feature>
<evidence type="ECO:0000256" key="6">
    <source>
        <dbReference type="ARBA" id="ARBA00023157"/>
    </source>
</evidence>
<keyword evidence="4 10" id="KW-0732">Signal</keyword>
<dbReference type="GO" id="GO:0005886">
    <property type="term" value="C:plasma membrane"/>
    <property type="evidence" value="ECO:0007669"/>
    <property type="project" value="UniProtKB-SubCell"/>
</dbReference>
<keyword evidence="3" id="KW-0336">GPI-anchor</keyword>
<organism evidence="12 13">
    <name type="scientific">Trapa natans</name>
    <name type="common">Water chestnut</name>
    <dbReference type="NCBI Taxonomy" id="22666"/>
    <lineage>
        <taxon>Eukaryota</taxon>
        <taxon>Viridiplantae</taxon>
        <taxon>Streptophyta</taxon>
        <taxon>Embryophyta</taxon>
        <taxon>Tracheophyta</taxon>
        <taxon>Spermatophyta</taxon>
        <taxon>Magnoliopsida</taxon>
        <taxon>eudicotyledons</taxon>
        <taxon>Gunneridae</taxon>
        <taxon>Pentapetalae</taxon>
        <taxon>rosids</taxon>
        <taxon>malvids</taxon>
        <taxon>Myrtales</taxon>
        <taxon>Lythraceae</taxon>
        <taxon>Trapa</taxon>
    </lineage>
</organism>
<evidence type="ECO:0000256" key="2">
    <source>
        <dbReference type="ARBA" id="ARBA00022475"/>
    </source>
</evidence>
<keyword evidence="2" id="KW-1003">Cell membrane</keyword>
<evidence type="ECO:0000256" key="3">
    <source>
        <dbReference type="ARBA" id="ARBA00022622"/>
    </source>
</evidence>
<keyword evidence="5" id="KW-0472">Membrane</keyword>
<evidence type="ECO:0000256" key="8">
    <source>
        <dbReference type="ARBA" id="ARBA00023288"/>
    </source>
</evidence>
<dbReference type="Pfam" id="PF07983">
    <property type="entry name" value="X8"/>
    <property type="match status" value="1"/>
</dbReference>
<accession>A0AAN7L4Q2</accession>
<proteinExistence type="predicted"/>
<feature type="compositionally biased region" description="Polar residues" evidence="9">
    <location>
        <begin position="125"/>
        <end position="138"/>
    </location>
</feature>
<sequence length="182" mass="19112">MAPIGVVLLIFLLSTATHHSCAGTWCTCREGLPDSVLQKTLDYACGAGGDCGPIHQKGPCFQPNTVRAHCSYAVNSYFQRRGQAQGSCDFAGTAKCSSSDPSFSSCIFPSSASIAGATPAGRASPASSEVQPSTNTPANPYITSPGINAYYSHGGLRPTANNPYAIWSLLNLLISWSLLFWA</sequence>
<evidence type="ECO:0000256" key="4">
    <source>
        <dbReference type="ARBA" id="ARBA00022729"/>
    </source>
</evidence>
<feature type="signal peptide" evidence="10">
    <location>
        <begin position="1"/>
        <end position="22"/>
    </location>
</feature>
<evidence type="ECO:0000256" key="10">
    <source>
        <dbReference type="SAM" id="SignalP"/>
    </source>
</evidence>
<keyword evidence="8" id="KW-0449">Lipoprotein</keyword>
<keyword evidence="13" id="KW-1185">Reference proteome</keyword>
<comment type="caution">
    <text evidence="12">The sequence shown here is derived from an EMBL/GenBank/DDBJ whole genome shotgun (WGS) entry which is preliminary data.</text>
</comment>
<keyword evidence="7" id="KW-0325">Glycoprotein</keyword>
<dbReference type="Proteomes" id="UP001346149">
    <property type="component" value="Unassembled WGS sequence"/>
</dbReference>
<evidence type="ECO:0000256" key="9">
    <source>
        <dbReference type="SAM" id="MobiDB-lite"/>
    </source>
</evidence>